<dbReference type="InterPro" id="IPR025497">
    <property type="entry name" value="PatA-like_N"/>
</dbReference>
<organism evidence="2 3">
    <name type="scientific">Chamaesiphon polymorphus CCALA 037</name>
    <dbReference type="NCBI Taxonomy" id="2107692"/>
    <lineage>
        <taxon>Bacteria</taxon>
        <taxon>Bacillati</taxon>
        <taxon>Cyanobacteriota</taxon>
        <taxon>Cyanophyceae</taxon>
        <taxon>Gomontiellales</taxon>
        <taxon>Chamaesiphonaceae</taxon>
        <taxon>Chamaesiphon</taxon>
    </lineage>
</organism>
<evidence type="ECO:0000313" key="2">
    <source>
        <dbReference type="EMBL" id="PSB54998.1"/>
    </source>
</evidence>
<evidence type="ECO:0000313" key="3">
    <source>
        <dbReference type="Proteomes" id="UP000238937"/>
    </source>
</evidence>
<comment type="caution">
    <text evidence="2">The sequence shown here is derived from an EMBL/GenBank/DDBJ whole genome shotgun (WGS) entry which is preliminary data.</text>
</comment>
<dbReference type="Pfam" id="PF14332">
    <property type="entry name" value="DUF4388"/>
    <property type="match status" value="1"/>
</dbReference>
<dbReference type="PANTHER" id="PTHR36304:SF4">
    <property type="entry name" value="DUF4388 DOMAIN-CONTAINING PROTEIN"/>
    <property type="match status" value="1"/>
</dbReference>
<dbReference type="OrthoDB" id="424057at2"/>
<reference evidence="2 3" key="1">
    <citation type="submission" date="2018-03" db="EMBL/GenBank/DDBJ databases">
        <title>The ancient ancestry and fast evolution of plastids.</title>
        <authorList>
            <person name="Moore K.R."/>
            <person name="Magnabosco C."/>
            <person name="Momper L."/>
            <person name="Gold D.A."/>
            <person name="Bosak T."/>
            <person name="Fournier G.P."/>
        </authorList>
    </citation>
    <scope>NUCLEOTIDE SEQUENCE [LARGE SCALE GENOMIC DNA]</scope>
    <source>
        <strain evidence="2 3">CCALA 037</strain>
    </source>
</reference>
<dbReference type="AlphaFoldDB" id="A0A2T1GC90"/>
<accession>A0A2T1GC90</accession>
<dbReference type="RefSeq" id="WP_106307002.1">
    <property type="nucleotide sequence ID" value="NZ_PVWO01000218.1"/>
</dbReference>
<evidence type="ECO:0000259" key="1">
    <source>
        <dbReference type="Pfam" id="PF14332"/>
    </source>
</evidence>
<dbReference type="PANTHER" id="PTHR36304">
    <property type="entry name" value="DOMAIN GTPASE-ACTIVATING PROTEIN, PUTATIVE-RELATED-RELATED"/>
    <property type="match status" value="1"/>
</dbReference>
<dbReference type="Proteomes" id="UP000238937">
    <property type="component" value="Unassembled WGS sequence"/>
</dbReference>
<feature type="domain" description="PatA-like N-terminal" evidence="1">
    <location>
        <begin position="4"/>
        <end position="169"/>
    </location>
</feature>
<keyword evidence="3" id="KW-1185">Reference proteome</keyword>
<protein>
    <recommendedName>
        <fullName evidence="1">PatA-like N-terminal domain-containing protein</fullName>
    </recommendedName>
</protein>
<proteinExistence type="predicted"/>
<dbReference type="EMBL" id="PVWO01000218">
    <property type="protein sequence ID" value="PSB54998.1"/>
    <property type="molecule type" value="Genomic_DNA"/>
</dbReference>
<name>A0A2T1GC90_9CYAN</name>
<gene>
    <name evidence="2" type="ORF">C7B77_16425</name>
</gene>
<sequence>MSLAGYLSEYSLAEIFHFVQEGNKSGLLSIEPERGAIRSLSDTYYLSFQGGRIMSVANSSGIQDRGLLKMMEQRRWLKPEKAAQIETQMHLLRQPLGTYLKSVNLINTEQLTLMFNSQVVATACKLFEIHHGRFKFDPQAPLSYAEMTGLSLNAKEVALLGMRMLKDWRGLSAKLPDPESALQRLSSEPNGLRLDSQEFKVWNLCLGELSISKIAQKLGLDSTTVQQIGFRLSSIGLVQEVCAEPIQPDRNQDVETPTPVCVGGGNATVPVSASFLSNLMGFLKKKG</sequence>